<dbReference type="SMART" id="SM00382">
    <property type="entry name" value="AAA"/>
    <property type="match status" value="1"/>
</dbReference>
<dbReference type="SUPFAM" id="SSF140990">
    <property type="entry name" value="FtsH protease domain-like"/>
    <property type="match status" value="1"/>
</dbReference>
<dbReference type="InterPro" id="IPR003593">
    <property type="entry name" value="AAA+_ATPase"/>
</dbReference>
<evidence type="ECO:0000256" key="4">
    <source>
        <dbReference type="ARBA" id="ARBA00022670"/>
    </source>
</evidence>
<dbReference type="SUPFAM" id="SSF52540">
    <property type="entry name" value="P-loop containing nucleoside triphosphate hydrolases"/>
    <property type="match status" value="1"/>
</dbReference>
<reference evidence="16" key="1">
    <citation type="journal article" date="2020" name="Nature">
        <title>Giant virus diversity and host interactions through global metagenomics.</title>
        <authorList>
            <person name="Schulz F."/>
            <person name="Roux S."/>
            <person name="Paez-Espino D."/>
            <person name="Jungbluth S."/>
            <person name="Walsh D.A."/>
            <person name="Denef V.J."/>
            <person name="McMahon K.D."/>
            <person name="Konstantinidis K.T."/>
            <person name="Eloe-Fadrosh E.A."/>
            <person name="Kyrpides N.C."/>
            <person name="Woyke T."/>
        </authorList>
    </citation>
    <scope>NUCLEOTIDE SEQUENCE</scope>
    <source>
        <strain evidence="16">GVMAG-M-3300023184-190</strain>
    </source>
</reference>
<dbReference type="InterPro" id="IPR003959">
    <property type="entry name" value="ATPase_AAA_core"/>
</dbReference>
<dbReference type="GO" id="GO:0006508">
    <property type="term" value="P:proteolysis"/>
    <property type="evidence" value="ECO:0007669"/>
    <property type="project" value="UniProtKB-KW"/>
</dbReference>
<dbReference type="InterPro" id="IPR037219">
    <property type="entry name" value="Peptidase_M41-like"/>
</dbReference>
<proteinExistence type="inferred from homology"/>
<keyword evidence="4" id="KW-0645">Protease</keyword>
<keyword evidence="12" id="KW-1133">Transmembrane helix</keyword>
<keyword evidence="14" id="KW-0472">Membrane</keyword>
<dbReference type="Gene3D" id="3.40.50.300">
    <property type="entry name" value="P-loop containing nucleotide triphosphate hydrolases"/>
    <property type="match status" value="1"/>
</dbReference>
<dbReference type="PANTHER" id="PTHR23076:SF97">
    <property type="entry name" value="ATP-DEPENDENT ZINC METALLOPROTEASE YME1L1"/>
    <property type="match status" value="1"/>
</dbReference>
<keyword evidence="7" id="KW-0547">Nucleotide-binding</keyword>
<dbReference type="InterPro" id="IPR003960">
    <property type="entry name" value="ATPase_AAA_CS"/>
</dbReference>
<evidence type="ECO:0000256" key="12">
    <source>
        <dbReference type="ARBA" id="ARBA00022989"/>
    </source>
</evidence>
<dbReference type="Pfam" id="PF00004">
    <property type="entry name" value="AAA"/>
    <property type="match status" value="1"/>
</dbReference>
<dbReference type="GO" id="GO:0016020">
    <property type="term" value="C:membrane"/>
    <property type="evidence" value="ECO:0007669"/>
    <property type="project" value="UniProtKB-SubCell"/>
</dbReference>
<evidence type="ECO:0000256" key="11">
    <source>
        <dbReference type="ARBA" id="ARBA00022946"/>
    </source>
</evidence>
<dbReference type="Gene3D" id="1.10.8.60">
    <property type="match status" value="1"/>
</dbReference>
<comment type="similarity">
    <text evidence="3">In the C-terminal section; belongs to the peptidase M41 family.</text>
</comment>
<dbReference type="PANTHER" id="PTHR23076">
    <property type="entry name" value="METALLOPROTEASE M41 FTSH"/>
    <property type="match status" value="1"/>
</dbReference>
<dbReference type="GO" id="GO:0046872">
    <property type="term" value="F:metal ion binding"/>
    <property type="evidence" value="ECO:0007669"/>
    <property type="project" value="UniProtKB-KW"/>
</dbReference>
<comment type="subcellular location">
    <subcellularLocation>
        <location evidence="2">Membrane</location>
        <topology evidence="2">Multi-pass membrane protein</topology>
    </subcellularLocation>
</comment>
<evidence type="ECO:0000256" key="5">
    <source>
        <dbReference type="ARBA" id="ARBA00022692"/>
    </source>
</evidence>
<evidence type="ECO:0000256" key="10">
    <source>
        <dbReference type="ARBA" id="ARBA00022840"/>
    </source>
</evidence>
<evidence type="ECO:0000256" key="14">
    <source>
        <dbReference type="ARBA" id="ARBA00023136"/>
    </source>
</evidence>
<keyword evidence="6" id="KW-0479">Metal-binding</keyword>
<evidence type="ECO:0000256" key="1">
    <source>
        <dbReference type="ARBA" id="ARBA00001947"/>
    </source>
</evidence>
<protein>
    <recommendedName>
        <fullName evidence="15">AAA+ ATPase domain-containing protein</fullName>
    </recommendedName>
</protein>
<dbReference type="Pfam" id="PF17862">
    <property type="entry name" value="AAA_lid_3"/>
    <property type="match status" value="1"/>
</dbReference>
<keyword evidence="13" id="KW-0482">Metalloprotease</keyword>
<dbReference type="Gene3D" id="1.20.58.760">
    <property type="entry name" value="Peptidase M41"/>
    <property type="match status" value="1"/>
</dbReference>
<evidence type="ECO:0000256" key="7">
    <source>
        <dbReference type="ARBA" id="ARBA00022741"/>
    </source>
</evidence>
<comment type="cofactor">
    <cofactor evidence="1">
        <name>Zn(2+)</name>
        <dbReference type="ChEBI" id="CHEBI:29105"/>
    </cofactor>
</comment>
<evidence type="ECO:0000259" key="15">
    <source>
        <dbReference type="SMART" id="SM00382"/>
    </source>
</evidence>
<evidence type="ECO:0000256" key="2">
    <source>
        <dbReference type="ARBA" id="ARBA00004141"/>
    </source>
</evidence>
<dbReference type="FunFam" id="1.10.8.60:FF:000001">
    <property type="entry name" value="ATP-dependent zinc metalloprotease FtsH"/>
    <property type="match status" value="1"/>
</dbReference>
<evidence type="ECO:0000256" key="6">
    <source>
        <dbReference type="ARBA" id="ARBA00022723"/>
    </source>
</evidence>
<feature type="domain" description="AAA+ ATPase" evidence="15">
    <location>
        <begin position="229"/>
        <end position="369"/>
    </location>
</feature>
<keyword evidence="5" id="KW-0812">Transmembrane</keyword>
<evidence type="ECO:0000313" key="16">
    <source>
        <dbReference type="EMBL" id="QHT87282.1"/>
    </source>
</evidence>
<dbReference type="FunFam" id="3.40.50.300:FF:000277">
    <property type="entry name" value="ATP-dependent zinc metalloprotease FtsH"/>
    <property type="match status" value="1"/>
</dbReference>
<dbReference type="GO" id="GO:0005524">
    <property type="term" value="F:ATP binding"/>
    <property type="evidence" value="ECO:0007669"/>
    <property type="project" value="UniProtKB-KW"/>
</dbReference>
<evidence type="ECO:0000256" key="3">
    <source>
        <dbReference type="ARBA" id="ARBA00010044"/>
    </source>
</evidence>
<dbReference type="Pfam" id="PF01434">
    <property type="entry name" value="Peptidase_M41"/>
    <property type="match status" value="1"/>
</dbReference>
<keyword evidence="8" id="KW-0378">Hydrolase</keyword>
<keyword evidence="10" id="KW-0067">ATP-binding</keyword>
<dbReference type="GO" id="GO:0004222">
    <property type="term" value="F:metalloendopeptidase activity"/>
    <property type="evidence" value="ECO:0007669"/>
    <property type="project" value="InterPro"/>
</dbReference>
<accession>A0A6C0I3C6</accession>
<keyword evidence="11" id="KW-0809">Transit peptide</keyword>
<evidence type="ECO:0000256" key="8">
    <source>
        <dbReference type="ARBA" id="ARBA00022801"/>
    </source>
</evidence>
<evidence type="ECO:0000256" key="9">
    <source>
        <dbReference type="ARBA" id="ARBA00022833"/>
    </source>
</evidence>
<dbReference type="InterPro" id="IPR000642">
    <property type="entry name" value="Peptidase_M41"/>
</dbReference>
<sequence>MVTTIWRTALLIIPFFLEEATALPKTSRATMQSNRLGLYMLDTDTVLKYKNVLQKTEYNELLNKINNHQVSNIYFTNTLDSVISEKEEGGGDVLTDFSLTPINPFITNTLVDKAVANKVKTYFLHPPSPTGFDQVTNSVGSLFEGFIIPFFFIYFLISLFRSASGAMGGGGGMLGMPGQKDINADKLTVIKANISLSSFAGSAEIFEECTEVVSYLKNDTMYKLAGAEIPRGILLEGPPGTGKTLLAKAIASEADANFIAVAASEFVELFVGMGAAKIRNIFKKARENKPCILFIDEIDAVGRQRGAGNTMGGNDEREQTLNQLLAEMDGFADNEGILIMAATNRKDVLDAALLRPGRFDRLLSVPLPDRESRKEIFKVHSKNKQLSPSINFELVSELSNGFSGAQIKNLLNEAAIFAARRNETVIQDFDLMNAVDKLIVGLVKRNDTRSEDARYRIAVHETGHALLTLLFKEYFELKKVTMQSTYNGAGGYTLFNELQNISESGLYTKDLLKKRLIIGMGGKAAENIVYGDMHVSLGAVQDLKSTNSLAQRMIGNYGMGNELETFYNENINSERSPFSGRNVGYSEKVRDLFDKESIMLVNEAYSEAIRLLLDNKDVMDKIVGELMIRNTLYGKDLVCLVKNG</sequence>
<dbReference type="EMBL" id="MN740086">
    <property type="protein sequence ID" value="QHT87282.1"/>
    <property type="molecule type" value="Genomic_DNA"/>
</dbReference>
<dbReference type="PROSITE" id="PS00674">
    <property type="entry name" value="AAA"/>
    <property type="match status" value="1"/>
</dbReference>
<dbReference type="InterPro" id="IPR027417">
    <property type="entry name" value="P-loop_NTPase"/>
</dbReference>
<dbReference type="GO" id="GO:0016887">
    <property type="term" value="F:ATP hydrolysis activity"/>
    <property type="evidence" value="ECO:0007669"/>
    <property type="project" value="InterPro"/>
</dbReference>
<organism evidence="16">
    <name type="scientific">viral metagenome</name>
    <dbReference type="NCBI Taxonomy" id="1070528"/>
    <lineage>
        <taxon>unclassified sequences</taxon>
        <taxon>metagenomes</taxon>
        <taxon>organismal metagenomes</taxon>
    </lineage>
</organism>
<keyword evidence="9" id="KW-0862">Zinc</keyword>
<dbReference type="CDD" id="cd19501">
    <property type="entry name" value="RecA-like_FtsH"/>
    <property type="match status" value="1"/>
</dbReference>
<name>A0A6C0I3C6_9ZZZZ</name>
<dbReference type="AlphaFoldDB" id="A0A6C0I3C6"/>
<dbReference type="GO" id="GO:0004176">
    <property type="term" value="F:ATP-dependent peptidase activity"/>
    <property type="evidence" value="ECO:0007669"/>
    <property type="project" value="InterPro"/>
</dbReference>
<evidence type="ECO:0000256" key="13">
    <source>
        <dbReference type="ARBA" id="ARBA00023049"/>
    </source>
</evidence>
<dbReference type="InterPro" id="IPR041569">
    <property type="entry name" value="AAA_lid_3"/>
</dbReference>